<feature type="region of interest" description="Disordered" evidence="1">
    <location>
        <begin position="633"/>
        <end position="658"/>
    </location>
</feature>
<name>A0ABX0HE61_9BACT</name>
<keyword evidence="2" id="KW-0812">Transmembrane</keyword>
<reference evidence="3 4" key="1">
    <citation type="submission" date="2020-03" db="EMBL/GenBank/DDBJ databases">
        <title>Cyclobacterium plantarum sp. nov., a marine bacterium isolated from a coastal-marine wetland.</title>
        <authorList>
            <person name="Sanchez-Porro C."/>
            <person name="Ventosa A."/>
            <person name="Amoozegar M."/>
        </authorList>
    </citation>
    <scope>NUCLEOTIDE SEQUENCE [LARGE SCALE GENOMIC DNA]</scope>
    <source>
        <strain evidence="3 4">GBPx2</strain>
    </source>
</reference>
<evidence type="ECO:0000256" key="2">
    <source>
        <dbReference type="SAM" id="Phobius"/>
    </source>
</evidence>
<organism evidence="3 4">
    <name type="scientific">Cyclobacterium plantarum</name>
    <dbReference type="NCBI Taxonomy" id="2716263"/>
    <lineage>
        <taxon>Bacteria</taxon>
        <taxon>Pseudomonadati</taxon>
        <taxon>Bacteroidota</taxon>
        <taxon>Cytophagia</taxon>
        <taxon>Cytophagales</taxon>
        <taxon>Cyclobacteriaceae</taxon>
        <taxon>Cyclobacterium</taxon>
    </lineage>
</organism>
<sequence>MKKRNPKSAITGLIGHLSLKTSVEKKASLELTSLLTRTNLESGTEPNRPNPFSFEKSDLFQSDTISDSQKKAIQKIEEARKKKNPDTQFKVFRREVALRDPLISQSVSDWSAGSKVDETVGPFKNKDGRQFWFDFLPIGAFTALYKQGITSPVLLFQERKSSGKAPIKAREATRKLHQYNLGQGGVWINARLFSPNAPEGAFTGLSIKSGLIKMSHPTKTVNKKITLPANAKIEVELKLEQQEVKDINKKSPYSKAAASMVLNLPATLDFNISGNTASISAIGRASWDLMGQKIGFSWQKNQSLSYHPLLKRILIPFQGSAKALNLQQNESDFNFLSNKALIENTGWLLPITQLDLLQPTFPEGTGQLYVRTGPGLVNSWAGLQGSGFNLSQTHLLAGPGQLLLVDFSVSNAHASQELELWKTEDQLVPSKVQLTFPQSGPLIYLSHANGNELLIRFCNTDFQVDRPVKVDGTSPLLQSRHSLLILSATPENRLVYLFDDNLIADTAEIENQDPYIPEQMALAMSNALFKVTQPNGCLLFGELDENFSKVSEGFLFLSFGLLAYIPTLPDPYAANLGLVRRQFREGENQPGGAGATLQGWLIGRTALSAGDAGDQVTVSFHFSPLEQLFGGISLDQPEEEPGTNPATPGPGNFSSIPGESAFVGSNFSDLENPGGRLSAMRFSGNLEQSNVIGSNDNTRLASSTSSAAPIRIPDYGSQWDKESSRYRRDVFALLDVSTNADLFGISFDLLNRREFQVDTERDPATGEIFYSFFSLQVQGLDVVSAGENVRAFTVPQISWEPVINLTPPVPPPDDPISGDPAAGFNYYPNDGGPTRIANNSEDKVVLAPLPLTDFLLEKRKNEENFKAFSFFTLPFGMKAAALLTENYRYNNVNREGGNLSGPKFNFQDQLQSGLQLRMDAGTPLREGDSQMFMGTTVQVNNILDFLGNETGKSTLGGSVTEIFNREFFYDSNYPFELYKQRGVPVTRMDLSGYGANMYSNWLNTKAAVAETSQAKFDVMMGRCSHEIIQVKSILYPWAIKVVRTITLFRVSSGYVYRFDSGWRAESDGKFDFRYYVYEDNPAFPGGPPENPEPQLIGVEKSAEFPIHPGLIKGLFNVSNIIETNEVAPFNENVLFEESVDQEGKEVNIPQNFDISLQPVYFDADVEIEGVTAGMETKPTAEGEKAVVPSSRILGFVQLGPKGFPLNNTALKLLVQRQGTIGGSIDCEVEVVGSSQKMRFSHFDFNNSFGENGSDPVFCLAGRGNVLLPKDGSWSMVKHERANGEVSPVPPNFGIPVIRPGKVIKDGEGTKIDLPVGTVLTRIAEPLELFRQPVNGTVNYGFLQSTDTQKALLLTPSFQNGVKKLLSKTPPLFVDAFRIVNTKGIFPNIGAGDNFSAQTLGEAILMKKNGSFPFDLNALKDLGQDVFELMDVQDTLDGIKEQGLQLLHNPEEMFDLPTEFELIDVGEGNFRIYIEYDKKDKNGNVEEPGSLDFDINSVTESWKSKMNNIGLVIDLAGIKRLMTIRGNWDSENGKEATYPKPDLEFAPALDPLVDLLEILQSLQEGDYGAAVQNGLQLAMSNKAGSWEYKFEASKEIPVIRFPIPDAVYNDPNTPFKLEAGLKIGAYFNAALKVTTDANELLPSAGGVLGFYGRLSVMCVSISAATIYAIGQADVDIAADTKLGPSLRMKFGFGAQIVVGLPVAGNVSVLFVVGAEIFIAEGIVKVSAFLLFEGHAEILGGIVSITIRIEAKGTYARKELGGGDTRTDLQCQVTFGLDISIAFIINISFTESWQEQRRIA</sequence>
<keyword evidence="4" id="KW-1185">Reference proteome</keyword>
<feature type="compositionally biased region" description="Low complexity" evidence="1">
    <location>
        <begin position="642"/>
        <end position="652"/>
    </location>
</feature>
<dbReference type="Proteomes" id="UP000649799">
    <property type="component" value="Unassembled WGS sequence"/>
</dbReference>
<feature type="transmembrane region" description="Helical" evidence="2">
    <location>
        <begin position="1689"/>
        <end position="1718"/>
    </location>
</feature>
<dbReference type="RefSeq" id="WP_166149547.1">
    <property type="nucleotide sequence ID" value="NZ_JAANYN010000008.1"/>
</dbReference>
<gene>
    <name evidence="3" type="ORF">G9Q97_18555</name>
</gene>
<evidence type="ECO:0000313" key="3">
    <source>
        <dbReference type="EMBL" id="NHE58817.1"/>
    </source>
</evidence>
<dbReference type="EMBL" id="JAANYN010000008">
    <property type="protein sequence ID" value="NHE58817.1"/>
    <property type="molecule type" value="Genomic_DNA"/>
</dbReference>
<evidence type="ECO:0008006" key="5">
    <source>
        <dbReference type="Google" id="ProtNLM"/>
    </source>
</evidence>
<keyword evidence="2" id="KW-0472">Membrane</keyword>
<evidence type="ECO:0000313" key="4">
    <source>
        <dbReference type="Proteomes" id="UP000649799"/>
    </source>
</evidence>
<accession>A0ABX0HE61</accession>
<comment type="caution">
    <text evidence="3">The sequence shown here is derived from an EMBL/GenBank/DDBJ whole genome shotgun (WGS) entry which is preliminary data.</text>
</comment>
<proteinExistence type="predicted"/>
<evidence type="ECO:0000256" key="1">
    <source>
        <dbReference type="SAM" id="MobiDB-lite"/>
    </source>
</evidence>
<protein>
    <recommendedName>
        <fullName evidence="5">Cell surface protein SprA</fullName>
    </recommendedName>
</protein>
<keyword evidence="2" id="KW-1133">Transmembrane helix</keyword>